<gene>
    <name evidence="2" type="ORF">RRG08_030101</name>
</gene>
<organism evidence="2 3">
    <name type="scientific">Elysia crispata</name>
    <name type="common">lettuce slug</name>
    <dbReference type="NCBI Taxonomy" id="231223"/>
    <lineage>
        <taxon>Eukaryota</taxon>
        <taxon>Metazoa</taxon>
        <taxon>Spiralia</taxon>
        <taxon>Lophotrochozoa</taxon>
        <taxon>Mollusca</taxon>
        <taxon>Gastropoda</taxon>
        <taxon>Heterobranchia</taxon>
        <taxon>Euthyneura</taxon>
        <taxon>Panpulmonata</taxon>
        <taxon>Sacoglossa</taxon>
        <taxon>Placobranchoidea</taxon>
        <taxon>Plakobranchidae</taxon>
        <taxon>Elysia</taxon>
    </lineage>
</organism>
<comment type="caution">
    <text evidence="2">The sequence shown here is derived from an EMBL/GenBank/DDBJ whole genome shotgun (WGS) entry which is preliminary data.</text>
</comment>
<evidence type="ECO:0000256" key="1">
    <source>
        <dbReference type="SAM" id="MobiDB-lite"/>
    </source>
</evidence>
<reference evidence="2" key="1">
    <citation type="journal article" date="2023" name="G3 (Bethesda)">
        <title>A reference genome for the long-term kleptoplast-retaining sea slug Elysia crispata morphotype clarki.</title>
        <authorList>
            <person name="Eastman K.E."/>
            <person name="Pendleton A.L."/>
            <person name="Shaikh M.A."/>
            <person name="Suttiyut T."/>
            <person name="Ogas R."/>
            <person name="Tomko P."/>
            <person name="Gavelis G."/>
            <person name="Widhalm J.R."/>
            <person name="Wisecaver J.H."/>
        </authorList>
    </citation>
    <scope>NUCLEOTIDE SEQUENCE</scope>
    <source>
        <strain evidence="2">ECLA1</strain>
    </source>
</reference>
<dbReference type="Proteomes" id="UP001283361">
    <property type="component" value="Unassembled WGS sequence"/>
</dbReference>
<evidence type="ECO:0000313" key="2">
    <source>
        <dbReference type="EMBL" id="KAK3774019.1"/>
    </source>
</evidence>
<dbReference type="EMBL" id="JAWDGP010003469">
    <property type="protein sequence ID" value="KAK3774019.1"/>
    <property type="molecule type" value="Genomic_DNA"/>
</dbReference>
<keyword evidence="3" id="KW-1185">Reference proteome</keyword>
<accession>A0AAE0ZR60</accession>
<sequence>MVWNSQNSQTNEGKPTACQEAVKSHGRRQEKISYSRARHRTEERITGYSEVWEVSVNLPQWGNHLD</sequence>
<dbReference type="AlphaFoldDB" id="A0AAE0ZR60"/>
<feature type="compositionally biased region" description="Polar residues" evidence="1">
    <location>
        <begin position="1"/>
        <end position="13"/>
    </location>
</feature>
<feature type="region of interest" description="Disordered" evidence="1">
    <location>
        <begin position="1"/>
        <end position="35"/>
    </location>
</feature>
<proteinExistence type="predicted"/>
<evidence type="ECO:0000313" key="3">
    <source>
        <dbReference type="Proteomes" id="UP001283361"/>
    </source>
</evidence>
<protein>
    <submittedName>
        <fullName evidence="2">Uncharacterized protein</fullName>
    </submittedName>
</protein>
<name>A0AAE0ZR60_9GAST</name>